<sequence>MEATIVSPASAGVNKLRTIYGSNSVSLIAISRVGATVLTLLSAPIIARAIGPAGRGETATALAAFALVPIIISLGVPLEIRRASVKGNDGPIIRAARDICLVLFIPAGFISALLCYFIFASMPQSVLLVAAVGVLAAPLTVSWLCDQSVLIARESYRGVAVMQLCQPLVYVILIFAAMVVNRISVAFVLSANLAGTVATFFLGLWLCRASLRGSRRNRRSVLRGGVRYSGSAIAEAASNRFDQLLILPLIGAYGAGLYSVAVTISAIPLSIGHALGAHFFNTTARASSDLLNSVSSFALRAGFVASAAFSLALCAVAPFLVPLVFGQDFSASIPAVLVSQFGSVAMTTAYVGSMVLAAQGKGSLMTAAQLMSLVTGLIALYALAPRFGAVGASMASALGYVVLLTVVICALRVRLSALIPKVGDVRSVISTLR</sequence>
<feature type="transmembrane region" description="Helical" evidence="6">
    <location>
        <begin position="25"/>
        <end position="47"/>
    </location>
</feature>
<accession>A0A2S2BZY8</accession>
<keyword evidence="8" id="KW-1185">Reference proteome</keyword>
<protein>
    <recommendedName>
        <fullName evidence="9">Polysaccharide biosynthesis protein</fullName>
    </recommendedName>
</protein>
<evidence type="ECO:0000256" key="5">
    <source>
        <dbReference type="ARBA" id="ARBA00023136"/>
    </source>
</evidence>
<feature type="transmembrane region" description="Helical" evidence="6">
    <location>
        <begin position="364"/>
        <end position="384"/>
    </location>
</feature>
<keyword evidence="2" id="KW-1003">Cell membrane</keyword>
<keyword evidence="3 6" id="KW-0812">Transmembrane</keyword>
<dbReference type="PANTHER" id="PTHR30250:SF11">
    <property type="entry name" value="O-ANTIGEN TRANSPORTER-RELATED"/>
    <property type="match status" value="1"/>
</dbReference>
<evidence type="ECO:0000256" key="3">
    <source>
        <dbReference type="ARBA" id="ARBA00022692"/>
    </source>
</evidence>
<feature type="transmembrane region" description="Helical" evidence="6">
    <location>
        <begin position="390"/>
        <end position="411"/>
    </location>
</feature>
<feature type="transmembrane region" description="Helical" evidence="6">
    <location>
        <begin position="185"/>
        <end position="207"/>
    </location>
</feature>
<evidence type="ECO:0000256" key="2">
    <source>
        <dbReference type="ARBA" id="ARBA00022475"/>
    </source>
</evidence>
<evidence type="ECO:0000256" key="4">
    <source>
        <dbReference type="ARBA" id="ARBA00022989"/>
    </source>
</evidence>
<evidence type="ECO:0000256" key="1">
    <source>
        <dbReference type="ARBA" id="ARBA00004651"/>
    </source>
</evidence>
<name>A0A2S2BZY8_9NOCA</name>
<dbReference type="OrthoDB" id="3320002at2"/>
<dbReference type="InterPro" id="IPR002797">
    <property type="entry name" value="Polysacc_synth"/>
</dbReference>
<dbReference type="Proteomes" id="UP000245711">
    <property type="component" value="Chromosome"/>
</dbReference>
<feature type="transmembrane region" description="Helical" evidence="6">
    <location>
        <begin position="156"/>
        <end position="179"/>
    </location>
</feature>
<feature type="transmembrane region" description="Helical" evidence="6">
    <location>
        <begin position="125"/>
        <end position="144"/>
    </location>
</feature>
<feature type="transmembrane region" description="Helical" evidence="6">
    <location>
        <begin position="59"/>
        <end position="78"/>
    </location>
</feature>
<feature type="transmembrane region" description="Helical" evidence="6">
    <location>
        <begin position="256"/>
        <end position="280"/>
    </location>
</feature>
<evidence type="ECO:0000313" key="7">
    <source>
        <dbReference type="EMBL" id="AWK74187.1"/>
    </source>
</evidence>
<organism evidence="7 8">
    <name type="scientific">Rhodococcus oxybenzonivorans</name>
    <dbReference type="NCBI Taxonomy" id="1990687"/>
    <lineage>
        <taxon>Bacteria</taxon>
        <taxon>Bacillati</taxon>
        <taxon>Actinomycetota</taxon>
        <taxon>Actinomycetes</taxon>
        <taxon>Mycobacteriales</taxon>
        <taxon>Nocardiaceae</taxon>
        <taxon>Rhodococcus</taxon>
    </lineage>
</organism>
<comment type="subcellular location">
    <subcellularLocation>
        <location evidence="1">Cell membrane</location>
        <topology evidence="1">Multi-pass membrane protein</topology>
    </subcellularLocation>
</comment>
<evidence type="ECO:0000313" key="8">
    <source>
        <dbReference type="Proteomes" id="UP000245711"/>
    </source>
</evidence>
<feature type="transmembrane region" description="Helical" evidence="6">
    <location>
        <begin position="301"/>
        <end position="325"/>
    </location>
</feature>
<dbReference type="PANTHER" id="PTHR30250">
    <property type="entry name" value="PST FAMILY PREDICTED COLANIC ACID TRANSPORTER"/>
    <property type="match status" value="1"/>
</dbReference>
<evidence type="ECO:0008006" key="9">
    <source>
        <dbReference type="Google" id="ProtNLM"/>
    </source>
</evidence>
<reference evidence="7 8" key="1">
    <citation type="submission" date="2017-05" db="EMBL/GenBank/DDBJ databases">
        <title>Isolation of Rhodococcus sp. S2-17 biodegrading of BP-3.</title>
        <authorList>
            <person name="Lee Y."/>
            <person name="Kim K.H."/>
            <person name="Chun B.H."/>
            <person name="Jung H.S."/>
            <person name="Jeon C.O."/>
        </authorList>
    </citation>
    <scope>NUCLEOTIDE SEQUENCE [LARGE SCALE GENOMIC DNA]</scope>
    <source>
        <strain evidence="7 8">S2-17</strain>
    </source>
</reference>
<dbReference type="KEGG" id="roz:CBI38_24160"/>
<proteinExistence type="predicted"/>
<dbReference type="AlphaFoldDB" id="A0A2S2BZY8"/>
<evidence type="ECO:0000256" key="6">
    <source>
        <dbReference type="SAM" id="Phobius"/>
    </source>
</evidence>
<keyword evidence="4 6" id="KW-1133">Transmembrane helix</keyword>
<dbReference type="EMBL" id="CP021354">
    <property type="protein sequence ID" value="AWK74187.1"/>
    <property type="molecule type" value="Genomic_DNA"/>
</dbReference>
<feature type="transmembrane region" description="Helical" evidence="6">
    <location>
        <begin position="99"/>
        <end position="119"/>
    </location>
</feature>
<dbReference type="Pfam" id="PF01943">
    <property type="entry name" value="Polysacc_synt"/>
    <property type="match status" value="1"/>
</dbReference>
<gene>
    <name evidence="7" type="ORF">CBI38_24160</name>
</gene>
<dbReference type="GO" id="GO:0005886">
    <property type="term" value="C:plasma membrane"/>
    <property type="evidence" value="ECO:0007669"/>
    <property type="project" value="UniProtKB-SubCell"/>
</dbReference>
<dbReference type="InterPro" id="IPR050833">
    <property type="entry name" value="Poly_Biosynth_Transport"/>
</dbReference>
<feature type="transmembrane region" description="Helical" evidence="6">
    <location>
        <begin position="331"/>
        <end position="352"/>
    </location>
</feature>
<keyword evidence="5 6" id="KW-0472">Membrane</keyword>